<evidence type="ECO:0000256" key="3">
    <source>
        <dbReference type="SAM" id="MobiDB-lite"/>
    </source>
</evidence>
<reference evidence="4 5" key="1">
    <citation type="submission" date="2016-10" db="EMBL/GenBank/DDBJ databases">
        <authorList>
            <person name="de Groot N.N."/>
        </authorList>
    </citation>
    <scope>NUCLEOTIDE SEQUENCE [LARGE SCALE GENOMIC DNA]</scope>
    <source>
        <strain evidence="4 5">PYCC 4715</strain>
    </source>
</reference>
<organism evidence="4 5">
    <name type="scientific">Sungouiella intermedia</name>
    <dbReference type="NCBI Taxonomy" id="45354"/>
    <lineage>
        <taxon>Eukaryota</taxon>
        <taxon>Fungi</taxon>
        <taxon>Dikarya</taxon>
        <taxon>Ascomycota</taxon>
        <taxon>Saccharomycotina</taxon>
        <taxon>Pichiomycetes</taxon>
        <taxon>Metschnikowiaceae</taxon>
        <taxon>Sungouiella</taxon>
    </lineage>
</organism>
<sequence length="175" mass="20722">MAGSYEKRKPFKGKKFHKDLREFKSQEIKRSLVHRARLRKNYFKLIEDEKESEIPGQEKVQQDEQVESNDENSDGGDDEVPKGRSRTALPPQKAPPPPPKRKPLNFTERAKLAKQRKEQQREEKLQKVQERRQMLEKRNKQREIQKERLSQRTKSGQPVMGPKISNLLDKIRQNN</sequence>
<feature type="compositionally biased region" description="Acidic residues" evidence="3">
    <location>
        <begin position="64"/>
        <end position="78"/>
    </location>
</feature>
<dbReference type="EMBL" id="LT635769">
    <property type="protein sequence ID" value="SGZ58579.1"/>
    <property type="molecule type" value="Genomic_DNA"/>
</dbReference>
<dbReference type="InterPro" id="IPR013730">
    <property type="entry name" value="Fyv7/TAP26"/>
</dbReference>
<dbReference type="Proteomes" id="UP000182259">
    <property type="component" value="Chromosome VI"/>
</dbReference>
<protein>
    <recommendedName>
        <fullName evidence="2">rRNA-processing protein FYV7</fullName>
    </recommendedName>
</protein>
<proteinExistence type="inferred from homology"/>
<evidence type="ECO:0000313" key="5">
    <source>
        <dbReference type="Proteomes" id="UP000182259"/>
    </source>
</evidence>
<evidence type="ECO:0000313" key="4">
    <source>
        <dbReference type="EMBL" id="SGZ58579.1"/>
    </source>
</evidence>
<gene>
    <name evidence="4" type="ORF">SAMEA4029009_CIC11G00000000635</name>
</gene>
<feature type="compositionally biased region" description="Basic and acidic residues" evidence="3">
    <location>
        <begin position="108"/>
        <end position="150"/>
    </location>
</feature>
<name>A0A1L0C4X8_9ASCO</name>
<evidence type="ECO:0000256" key="2">
    <source>
        <dbReference type="ARBA" id="ARBA00018780"/>
    </source>
</evidence>
<dbReference type="Pfam" id="PF08524">
    <property type="entry name" value="rRNA_processing"/>
    <property type="match status" value="1"/>
</dbReference>
<accession>A0A1L0C4X8</accession>
<dbReference type="AlphaFoldDB" id="A0A1L0C4X8"/>
<feature type="region of interest" description="Disordered" evidence="3">
    <location>
        <begin position="46"/>
        <end position="175"/>
    </location>
</feature>
<evidence type="ECO:0000256" key="1">
    <source>
        <dbReference type="ARBA" id="ARBA00006800"/>
    </source>
</evidence>
<comment type="similarity">
    <text evidence="1">Belongs to the FYV7 family.</text>
</comment>